<dbReference type="Pfam" id="PF14112">
    <property type="entry name" value="DUF4284"/>
    <property type="match status" value="1"/>
</dbReference>
<dbReference type="EMBL" id="CADCSU010000046">
    <property type="protein sequence ID" value="CAA9195768.1"/>
    <property type="molecule type" value="Genomic_DNA"/>
</dbReference>
<dbReference type="Proteomes" id="UP000479938">
    <property type="component" value="Unassembled WGS sequence"/>
</dbReference>
<gene>
    <name evidence="1" type="ORF">FLA105534_00824</name>
</gene>
<dbReference type="InterPro" id="IPR025560">
    <property type="entry name" value="Imm22"/>
</dbReference>
<reference evidence="1 2" key="1">
    <citation type="submission" date="2020-02" db="EMBL/GenBank/DDBJ databases">
        <authorList>
            <person name="Criscuolo A."/>
        </authorList>
    </citation>
    <scope>NUCLEOTIDE SEQUENCE [LARGE SCALE GENOMIC DNA]</scope>
    <source>
        <strain evidence="1">CIP105534</strain>
    </source>
</reference>
<proteinExistence type="predicted"/>
<protein>
    <submittedName>
        <fullName evidence="1">Uncharacterized protein</fullName>
    </submittedName>
</protein>
<evidence type="ECO:0000313" key="1">
    <source>
        <dbReference type="EMBL" id="CAA9195768.1"/>
    </source>
</evidence>
<name>A0A6J4G9K0_9FLAO</name>
<keyword evidence="2" id="KW-1185">Reference proteome</keyword>
<evidence type="ECO:0000313" key="2">
    <source>
        <dbReference type="Proteomes" id="UP000479938"/>
    </source>
</evidence>
<accession>A0A6J4G9K0</accession>
<sequence>MRTEISYFWFGKFESEKEYFDFVGEDEAYYKDDDYEEKYISEFAKSQSEHFLDHDFIESGFENEAISFEEKFVGYSYGTQWISEAKKRLMHLNKNPEELNTLVFISKNQIKNPVSIADAKFNLLYIGEIEYDI</sequence>
<dbReference type="RefSeq" id="WP_173969568.1">
    <property type="nucleotide sequence ID" value="NZ_CADCSU010000046.1"/>
</dbReference>
<dbReference type="AlphaFoldDB" id="A0A6J4G9K0"/>
<organism evidence="1 2">
    <name type="scientific">Flavobacterium bizetiae</name>
    <dbReference type="NCBI Taxonomy" id="2704140"/>
    <lineage>
        <taxon>Bacteria</taxon>
        <taxon>Pseudomonadati</taxon>
        <taxon>Bacteroidota</taxon>
        <taxon>Flavobacteriia</taxon>
        <taxon>Flavobacteriales</taxon>
        <taxon>Flavobacteriaceae</taxon>
        <taxon>Flavobacterium</taxon>
    </lineage>
</organism>